<feature type="transmembrane region" description="Helical" evidence="2">
    <location>
        <begin position="40"/>
        <end position="60"/>
    </location>
</feature>
<gene>
    <name evidence="3" type="ORF">I8748_34550</name>
</gene>
<dbReference type="EMBL" id="JAECZC010000112">
    <property type="protein sequence ID" value="MBH8567213.1"/>
    <property type="molecule type" value="Genomic_DNA"/>
</dbReference>
<feature type="transmembrane region" description="Helical" evidence="2">
    <location>
        <begin position="80"/>
        <end position="100"/>
    </location>
</feature>
<feature type="coiled-coil region" evidence="1">
    <location>
        <begin position="204"/>
        <end position="283"/>
    </location>
</feature>
<dbReference type="RefSeq" id="WP_198128937.1">
    <property type="nucleotide sequence ID" value="NZ_JAECZC010000112.1"/>
</dbReference>
<feature type="transmembrane region" description="Helical" evidence="2">
    <location>
        <begin position="151"/>
        <end position="170"/>
    </location>
</feature>
<evidence type="ECO:0000313" key="3">
    <source>
        <dbReference type="EMBL" id="MBH8567213.1"/>
    </source>
</evidence>
<evidence type="ECO:0000256" key="2">
    <source>
        <dbReference type="SAM" id="Phobius"/>
    </source>
</evidence>
<accession>A0A8J7I1M1</accession>
<dbReference type="AlphaFoldDB" id="A0A8J7I1M1"/>
<evidence type="ECO:0000256" key="1">
    <source>
        <dbReference type="SAM" id="Coils"/>
    </source>
</evidence>
<keyword evidence="2" id="KW-0812">Transmembrane</keyword>
<sequence length="479" mass="55268">MTLNESGRQEIEKEYQNYIENPKYRKQLEKWYEKEKTRQLIIFSILLIVLFFLGFGQFAILEYSFEERLALSDSDKILIFPIKVVLSILVTAALPISTLLDESELIGQKIKISLFGKKFSPIVWIILPGDVLLTFQAVLTGNQNTKDPDPFIPAIAFIVAAISSNFAFYLSKGIVAAYKKYITVREELQTIIIYGVNPRPFYKNAEQVRLNEEYEAAIKEAEQTKKELEKIKNEKENLQFQHIKDQEEFKQLKLLEAEQVQKIQELEQKRQELERKISAYKNYADSTSQLKTSFVKVSKPIKELIVQGKKMFEDFAGLDESIKDLKFPSLEISSSENGKIKFVEIPTYRYSNLLWKDLELPSDLSPVGINFLNSLRTIVEQQELPVPNNVRNYAPNKELAQCLIIDFENYGVIVYCRDEGYRKSGEKWNAQAESDFESKLVSDQINGYCVLKFAVQEVMSNQSVVLERIKDAINSKMDG</sequence>
<protein>
    <submittedName>
        <fullName evidence="3">Uncharacterized protein</fullName>
    </submittedName>
</protein>
<comment type="caution">
    <text evidence="3">The sequence shown here is derived from an EMBL/GenBank/DDBJ whole genome shotgun (WGS) entry which is preliminary data.</text>
</comment>
<name>A0A8J7I1M1_9NOST</name>
<feature type="transmembrane region" description="Helical" evidence="2">
    <location>
        <begin position="121"/>
        <end position="139"/>
    </location>
</feature>
<keyword evidence="2" id="KW-1133">Transmembrane helix</keyword>
<keyword evidence="4" id="KW-1185">Reference proteome</keyword>
<proteinExistence type="predicted"/>
<reference evidence="3 4" key="1">
    <citation type="journal article" date="2021" name="Int. J. Syst. Evol. Microbiol.">
        <title>Amazonocrinis nigriterrae gen. nov., sp. nov., Atlanticothrix silvestris gen. nov., sp. nov. and Dendronalium phyllosphericum gen. nov., sp. nov., nostocacean cyanobacteria from Brazilian environments.</title>
        <authorList>
            <person name="Alvarenga D.O."/>
            <person name="Andreote A.P.D."/>
            <person name="Branco L.H.Z."/>
            <person name="Delbaje E."/>
            <person name="Cruz R.B."/>
            <person name="Varani A.M."/>
            <person name="Fiore M.F."/>
        </authorList>
    </citation>
    <scope>NUCLEOTIDE SEQUENCE [LARGE SCALE GENOMIC DNA]</scope>
    <source>
        <strain evidence="3 4">CENA67</strain>
    </source>
</reference>
<keyword evidence="1" id="KW-0175">Coiled coil</keyword>
<keyword evidence="2" id="KW-0472">Membrane</keyword>
<dbReference type="Proteomes" id="UP000632766">
    <property type="component" value="Unassembled WGS sequence"/>
</dbReference>
<organism evidence="3 4">
    <name type="scientific">Amazonocrinis nigriterrae CENA67</name>
    <dbReference type="NCBI Taxonomy" id="2794033"/>
    <lineage>
        <taxon>Bacteria</taxon>
        <taxon>Bacillati</taxon>
        <taxon>Cyanobacteriota</taxon>
        <taxon>Cyanophyceae</taxon>
        <taxon>Nostocales</taxon>
        <taxon>Nostocaceae</taxon>
        <taxon>Amazonocrinis</taxon>
        <taxon>Amazonocrinis nigriterrae</taxon>
    </lineage>
</organism>
<evidence type="ECO:0000313" key="4">
    <source>
        <dbReference type="Proteomes" id="UP000632766"/>
    </source>
</evidence>